<proteinExistence type="predicted"/>
<evidence type="ECO:0000256" key="1">
    <source>
        <dbReference type="SAM" id="Phobius"/>
    </source>
</evidence>
<feature type="transmembrane region" description="Helical" evidence="1">
    <location>
        <begin position="115"/>
        <end position="134"/>
    </location>
</feature>
<accession>A0A5D2HSD0</accession>
<organism evidence="2 3">
    <name type="scientific">Gossypium tomentosum</name>
    <name type="common">Hawaiian cotton</name>
    <name type="synonym">Gossypium sandvicense</name>
    <dbReference type="NCBI Taxonomy" id="34277"/>
    <lineage>
        <taxon>Eukaryota</taxon>
        <taxon>Viridiplantae</taxon>
        <taxon>Streptophyta</taxon>
        <taxon>Embryophyta</taxon>
        <taxon>Tracheophyta</taxon>
        <taxon>Spermatophyta</taxon>
        <taxon>Magnoliopsida</taxon>
        <taxon>eudicotyledons</taxon>
        <taxon>Gunneridae</taxon>
        <taxon>Pentapetalae</taxon>
        <taxon>rosids</taxon>
        <taxon>malvids</taxon>
        <taxon>Malvales</taxon>
        <taxon>Malvaceae</taxon>
        <taxon>Malvoideae</taxon>
        <taxon>Gossypium</taxon>
    </lineage>
</organism>
<evidence type="ECO:0000313" key="3">
    <source>
        <dbReference type="Proteomes" id="UP000322667"/>
    </source>
</evidence>
<keyword evidence="1" id="KW-0812">Transmembrane</keyword>
<evidence type="ECO:0000313" key="2">
    <source>
        <dbReference type="EMBL" id="TYH33122.1"/>
    </source>
</evidence>
<dbReference type="AlphaFoldDB" id="A0A5D2HSD0"/>
<dbReference type="EMBL" id="CM017635">
    <property type="protein sequence ID" value="TYH33122.1"/>
    <property type="molecule type" value="Genomic_DNA"/>
</dbReference>
<dbReference type="PANTHER" id="PTHR33592:SF3">
    <property type="entry name" value="TRANSMEMBRANE PROTEIN"/>
    <property type="match status" value="1"/>
</dbReference>
<evidence type="ECO:0008006" key="4">
    <source>
        <dbReference type="Google" id="ProtNLM"/>
    </source>
</evidence>
<keyword evidence="1" id="KW-1133">Transmembrane helix</keyword>
<gene>
    <name evidence="2" type="ORF">ES332_D13G036400v1</name>
</gene>
<dbReference type="PANTHER" id="PTHR33592">
    <property type="entry name" value="TRANSMEMBRANE PROTEIN"/>
    <property type="match status" value="1"/>
</dbReference>
<keyword evidence="3" id="KW-1185">Reference proteome</keyword>
<dbReference type="Proteomes" id="UP000322667">
    <property type="component" value="Chromosome D13"/>
</dbReference>
<reference evidence="2 3" key="1">
    <citation type="submission" date="2019-07" db="EMBL/GenBank/DDBJ databases">
        <title>WGS assembly of Gossypium tomentosum.</title>
        <authorList>
            <person name="Chen Z.J."/>
            <person name="Sreedasyam A."/>
            <person name="Ando A."/>
            <person name="Song Q."/>
            <person name="De L."/>
            <person name="Hulse-Kemp A."/>
            <person name="Ding M."/>
            <person name="Ye W."/>
            <person name="Kirkbride R."/>
            <person name="Jenkins J."/>
            <person name="Plott C."/>
            <person name="Lovell J."/>
            <person name="Lin Y.-M."/>
            <person name="Vaughn R."/>
            <person name="Liu B."/>
            <person name="Li W."/>
            <person name="Simpson S."/>
            <person name="Scheffler B."/>
            <person name="Saski C."/>
            <person name="Grover C."/>
            <person name="Hu G."/>
            <person name="Conover J."/>
            <person name="Carlson J."/>
            <person name="Shu S."/>
            <person name="Boston L."/>
            <person name="Williams M."/>
            <person name="Peterson D."/>
            <person name="Mcgee K."/>
            <person name="Jones D."/>
            <person name="Wendel J."/>
            <person name="Stelly D."/>
            <person name="Grimwood J."/>
            <person name="Schmutz J."/>
        </authorList>
    </citation>
    <scope>NUCLEOTIDE SEQUENCE [LARGE SCALE GENOMIC DNA]</scope>
    <source>
        <strain evidence="2">7179.01</strain>
    </source>
</reference>
<keyword evidence="1" id="KW-0472">Membrane</keyword>
<sequence length="139" mass="15914">MVVFSNMASLKVTVTFLFCIILLFAYQHVSAIRPLPHVEDHLFAVIFNKNLIIQVLQRGMVPPSGGSPCTNIPRRSGGGTYTSNLFLVNWFFFSGEEPMGNYCRIQLVDNSFYLFYYYSNVSMTGLRFILISLFKYNIL</sequence>
<name>A0A5D2HSD0_GOSTO</name>
<protein>
    <recommendedName>
        <fullName evidence="4">Transmembrane protein</fullName>
    </recommendedName>
</protein>